<dbReference type="PANTHER" id="PTHR42034">
    <property type="entry name" value="CHROMOSOME 7, WHOLE GENOME SHOTGUN SEQUENCE-RELATED"/>
    <property type="match status" value="1"/>
</dbReference>
<dbReference type="PANTHER" id="PTHR42034:SF1">
    <property type="entry name" value="CONDENSATION DOMAIN-CONTAINING PROTEIN"/>
    <property type="match status" value="1"/>
</dbReference>
<protein>
    <recommendedName>
        <fullName evidence="3">Condensation domain-containing protein</fullName>
    </recommendedName>
</protein>
<reference evidence="1 2" key="1">
    <citation type="journal article" date="2021" name="Environ. Microbiol.">
        <title>Gene family expansions and transcriptome signatures uncover fungal adaptations to wood decay.</title>
        <authorList>
            <person name="Hage H."/>
            <person name="Miyauchi S."/>
            <person name="Viragh M."/>
            <person name="Drula E."/>
            <person name="Min B."/>
            <person name="Chaduli D."/>
            <person name="Navarro D."/>
            <person name="Favel A."/>
            <person name="Norest M."/>
            <person name="Lesage-Meessen L."/>
            <person name="Balint B."/>
            <person name="Merenyi Z."/>
            <person name="de Eugenio L."/>
            <person name="Morin E."/>
            <person name="Martinez A.T."/>
            <person name="Baldrian P."/>
            <person name="Stursova M."/>
            <person name="Martinez M.J."/>
            <person name="Novotny C."/>
            <person name="Magnuson J.K."/>
            <person name="Spatafora J.W."/>
            <person name="Maurice S."/>
            <person name="Pangilinan J."/>
            <person name="Andreopoulos W."/>
            <person name="LaButti K."/>
            <person name="Hundley H."/>
            <person name="Na H."/>
            <person name="Kuo A."/>
            <person name="Barry K."/>
            <person name="Lipzen A."/>
            <person name="Henrissat B."/>
            <person name="Riley R."/>
            <person name="Ahrendt S."/>
            <person name="Nagy L.G."/>
            <person name="Grigoriev I.V."/>
            <person name="Martin F."/>
            <person name="Rosso M.N."/>
        </authorList>
    </citation>
    <scope>NUCLEOTIDE SEQUENCE [LARGE SCALE GENOMIC DNA]</scope>
    <source>
        <strain evidence="1 2">CIRM-BRFM 1785</strain>
    </source>
</reference>
<evidence type="ECO:0000313" key="1">
    <source>
        <dbReference type="EMBL" id="KAH9840975.1"/>
    </source>
</evidence>
<keyword evidence="2" id="KW-1185">Reference proteome</keyword>
<organism evidence="1 2">
    <name type="scientific">Rhodofomes roseus</name>
    <dbReference type="NCBI Taxonomy" id="34475"/>
    <lineage>
        <taxon>Eukaryota</taxon>
        <taxon>Fungi</taxon>
        <taxon>Dikarya</taxon>
        <taxon>Basidiomycota</taxon>
        <taxon>Agaricomycotina</taxon>
        <taxon>Agaricomycetes</taxon>
        <taxon>Polyporales</taxon>
        <taxon>Rhodofomes</taxon>
    </lineage>
</organism>
<dbReference type="GeneID" id="71999246"/>
<dbReference type="Proteomes" id="UP000814176">
    <property type="component" value="Unassembled WGS sequence"/>
</dbReference>
<dbReference type="Gene3D" id="3.30.559.30">
    <property type="entry name" value="Nonribosomal peptide synthetase, condensation domain"/>
    <property type="match status" value="1"/>
</dbReference>
<name>A0ABQ8KR11_9APHY</name>
<dbReference type="RefSeq" id="XP_047782441.1">
    <property type="nucleotide sequence ID" value="XM_047918514.1"/>
</dbReference>
<sequence length="517" mass="57288">MPGSPVATIPSPRTVPDVSGMLKAAPENGGWTPLQRSSRVQYTRPMVGSESWIFSWREFGDGLGDVCHGFTLNTSLSIGTVEERLKNGLCYLRFVAPLLGGTIEKGIHDPELGSWVYTPASGIDEVRRWAADTLSVVETTTSPNDFVNHAVTTPLPYTLSDGKTQYWKLFLLRDAAGPIGLFAHGTHALFDAHPTLKMLQTLLDEIVQPHDDEFIRSLAWGEEWRNLCADPIIATGPREGWDDEGMKLVQFMQSQMTSPVPMHGLKPRRPAIQDVTTVHRVVQTLEPDVTRSVLAALKRTGHTVTQLVEAATILALFAENPDVASPEEAHVTLDLCFISLMKHLVPPYEPATHIVSCSGLVWIKVPYSVFRTEDDAAKRLCLIMGHLRDQYAVYLSSPHLPHLTARVAQMVPLRVAPPTLWPNKSANILTNIGVIDRIAKLDYYEHPGDAHPLVAVDDMIFCHSVGETHRPIVHAWTIKGRLHMQIRGADVWDSSQLEQFGSRILEFVRLISTASVA</sequence>
<accession>A0ABQ8KR11</accession>
<comment type="caution">
    <text evidence="1">The sequence shown here is derived from an EMBL/GenBank/DDBJ whole genome shotgun (WGS) entry which is preliminary data.</text>
</comment>
<evidence type="ECO:0008006" key="3">
    <source>
        <dbReference type="Google" id="ProtNLM"/>
    </source>
</evidence>
<gene>
    <name evidence="1" type="ORF">C8Q71DRAFT_433438</name>
</gene>
<evidence type="ECO:0000313" key="2">
    <source>
        <dbReference type="Proteomes" id="UP000814176"/>
    </source>
</evidence>
<dbReference type="InterPro" id="IPR023213">
    <property type="entry name" value="CAT-like_dom_sf"/>
</dbReference>
<proteinExistence type="predicted"/>
<dbReference type="Gene3D" id="3.30.559.10">
    <property type="entry name" value="Chloramphenicol acetyltransferase-like domain"/>
    <property type="match status" value="1"/>
</dbReference>
<dbReference type="EMBL" id="JADCUA010000004">
    <property type="protein sequence ID" value="KAH9840975.1"/>
    <property type="molecule type" value="Genomic_DNA"/>
</dbReference>